<evidence type="ECO:0000256" key="1">
    <source>
        <dbReference type="SAM" id="Coils"/>
    </source>
</evidence>
<evidence type="ECO:0000313" key="4">
    <source>
        <dbReference type="Proteomes" id="UP000256220"/>
    </source>
</evidence>
<accession>A0A2P2FVP2</accession>
<dbReference type="PANTHER" id="PTHR30461">
    <property type="entry name" value="DNA-INVERTASE FROM LAMBDOID PROPHAGE"/>
    <property type="match status" value="1"/>
</dbReference>
<dbReference type="GO" id="GO:0000150">
    <property type="term" value="F:DNA strand exchange activity"/>
    <property type="evidence" value="ECO:0007669"/>
    <property type="project" value="InterPro"/>
</dbReference>
<dbReference type="GO" id="GO:0003677">
    <property type="term" value="F:DNA binding"/>
    <property type="evidence" value="ECO:0007669"/>
    <property type="project" value="InterPro"/>
</dbReference>
<dbReference type="Proteomes" id="UP000256220">
    <property type="component" value="Unassembled WGS sequence"/>
</dbReference>
<dbReference type="InterPro" id="IPR038109">
    <property type="entry name" value="DNA_bind_recomb_sf"/>
</dbReference>
<name>A0A2P2FVP2_AMYLU</name>
<dbReference type="PANTHER" id="PTHR30461:SF23">
    <property type="entry name" value="DNA RECOMBINASE-RELATED"/>
    <property type="match status" value="1"/>
</dbReference>
<dbReference type="InterPro" id="IPR006119">
    <property type="entry name" value="Resolv_N"/>
</dbReference>
<gene>
    <name evidence="3" type="ORF">BB31_12595</name>
</gene>
<evidence type="ECO:0000259" key="2">
    <source>
        <dbReference type="SMART" id="SM00857"/>
    </source>
</evidence>
<evidence type="ECO:0000313" key="3">
    <source>
        <dbReference type="EMBL" id="KFU80783.1"/>
    </source>
</evidence>
<dbReference type="Pfam" id="PF07508">
    <property type="entry name" value="Recombinase"/>
    <property type="match status" value="1"/>
</dbReference>
<dbReference type="AlphaFoldDB" id="A0A2P2FVP2"/>
<reference evidence="3 4" key="1">
    <citation type="journal article" date="2014" name="Genome Announc.">
        <title>Draft Genome Sequence of Amycolatopsis lurida NRRL 2430, Producer of the Glycopeptide Family Antibiotic Ristocetin.</title>
        <authorList>
            <person name="Kwun M.J."/>
            <person name="Hong H.J."/>
        </authorList>
    </citation>
    <scope>NUCLEOTIDE SEQUENCE [LARGE SCALE GENOMIC DNA]</scope>
    <source>
        <strain evidence="3 4">NRRL 2430</strain>
    </source>
</reference>
<dbReference type="EMBL" id="JFBM01000009">
    <property type="protein sequence ID" value="KFU80783.1"/>
    <property type="molecule type" value="Genomic_DNA"/>
</dbReference>
<dbReference type="InterPro" id="IPR011109">
    <property type="entry name" value="DNA_bind_recombinase_dom"/>
</dbReference>
<dbReference type="InterPro" id="IPR050639">
    <property type="entry name" value="SSR_resolvase"/>
</dbReference>
<dbReference type="Gene3D" id="3.40.50.1390">
    <property type="entry name" value="Resolvase, N-terminal catalytic domain"/>
    <property type="match status" value="1"/>
</dbReference>
<feature type="domain" description="Resolvase/invertase-type recombinase catalytic" evidence="2">
    <location>
        <begin position="1"/>
        <end position="125"/>
    </location>
</feature>
<sequence>MAARLGVIVQKVYVENDISASAIAGSERQEFDEFMHDWQRGAFKVPLAYTTGRLTRDNIVAERVIAAARQTGISPYYVASPWCDLNTAAGRRMYRSLAVNDTGEAEDIQERVQRKKLEDAREGKAAGGPRTYGYGLVIGYDPVKKKDIRDPYQVIDEEVAVLQEGKRRTLAGDSQFTIVRDWNARGITTSKAGQKVKHKGNVTICDGRWDVGRLKRTLLNECYIIFDPTSHPTDCPCLQNPETGGTRIHHTERHRAKWPGLFTRAEHDSMATVFNGRNVYWSNVGQVKARTYLLSGIVECGGTWRNTEKKGSYCGGQMYGQGKVYDTKKGRVYQRRYACKKWDRDGSRLGCSTVFRIADAVEAYVTEQVLFRFDSPEVLRALTPADNEERMAQLVQDLAELQVRREQLAAEYARKEHDKDDYRVMMKAIKNDIEAAESEKKQLLSTKAKSLAVPTSGLREVWDTASIEWRASVVTLVVERVIIHPGRPVRKMWPNKNGWWFDPDLVEIVWLH</sequence>
<protein>
    <recommendedName>
        <fullName evidence="2">Resolvase/invertase-type recombinase catalytic domain-containing protein</fullName>
    </recommendedName>
</protein>
<proteinExistence type="predicted"/>
<dbReference type="SMART" id="SM00857">
    <property type="entry name" value="Resolvase"/>
    <property type="match status" value="1"/>
</dbReference>
<dbReference type="Pfam" id="PF00239">
    <property type="entry name" value="Resolvase"/>
    <property type="match status" value="1"/>
</dbReference>
<organism evidence="3 4">
    <name type="scientific">Amycolatopsis lurida NRRL 2430</name>
    <dbReference type="NCBI Taxonomy" id="1460371"/>
    <lineage>
        <taxon>Bacteria</taxon>
        <taxon>Bacillati</taxon>
        <taxon>Actinomycetota</taxon>
        <taxon>Actinomycetes</taxon>
        <taxon>Pseudonocardiales</taxon>
        <taxon>Pseudonocardiaceae</taxon>
        <taxon>Amycolatopsis</taxon>
    </lineage>
</organism>
<dbReference type="Gene3D" id="3.90.1750.20">
    <property type="entry name" value="Putative Large Serine Recombinase, Chain B, Domain 2"/>
    <property type="match status" value="1"/>
</dbReference>
<dbReference type="SUPFAM" id="SSF53041">
    <property type="entry name" value="Resolvase-like"/>
    <property type="match status" value="1"/>
</dbReference>
<keyword evidence="4" id="KW-1185">Reference proteome</keyword>
<dbReference type="InterPro" id="IPR036162">
    <property type="entry name" value="Resolvase-like_N_sf"/>
</dbReference>
<feature type="coiled-coil region" evidence="1">
    <location>
        <begin position="391"/>
        <end position="446"/>
    </location>
</feature>
<keyword evidence="1" id="KW-0175">Coiled coil</keyword>
<comment type="caution">
    <text evidence="3">The sequence shown here is derived from an EMBL/GenBank/DDBJ whole genome shotgun (WGS) entry which is preliminary data.</text>
</comment>